<name>A0A9W4WPZ4_9GLOM</name>
<gene>
    <name evidence="1" type="ORF">FWILDA_LOCUS8149</name>
</gene>
<dbReference type="Proteomes" id="UP001153678">
    <property type="component" value="Unassembled WGS sequence"/>
</dbReference>
<organism evidence="1 2">
    <name type="scientific">Funneliformis geosporum</name>
    <dbReference type="NCBI Taxonomy" id="1117311"/>
    <lineage>
        <taxon>Eukaryota</taxon>
        <taxon>Fungi</taxon>
        <taxon>Fungi incertae sedis</taxon>
        <taxon>Mucoromycota</taxon>
        <taxon>Glomeromycotina</taxon>
        <taxon>Glomeromycetes</taxon>
        <taxon>Glomerales</taxon>
        <taxon>Glomeraceae</taxon>
        <taxon>Funneliformis</taxon>
    </lineage>
</organism>
<evidence type="ECO:0000313" key="1">
    <source>
        <dbReference type="EMBL" id="CAI2177563.1"/>
    </source>
</evidence>
<comment type="caution">
    <text evidence="1">The sequence shown here is derived from an EMBL/GenBank/DDBJ whole genome shotgun (WGS) entry which is preliminary data.</text>
</comment>
<dbReference type="EMBL" id="CAMKVN010001697">
    <property type="protein sequence ID" value="CAI2177563.1"/>
    <property type="molecule type" value="Genomic_DNA"/>
</dbReference>
<accession>A0A9W4WPZ4</accession>
<evidence type="ECO:0000313" key="2">
    <source>
        <dbReference type="Proteomes" id="UP001153678"/>
    </source>
</evidence>
<keyword evidence="2" id="KW-1185">Reference proteome</keyword>
<sequence length="60" mass="6954">MVWTSGWMRLFKMATEITGLENIIDSISKNIKKVFQNGVKPKDKQEAYIIRLKLTLDKLA</sequence>
<protein>
    <submittedName>
        <fullName evidence="1">8666_t:CDS:1</fullName>
    </submittedName>
</protein>
<dbReference type="AlphaFoldDB" id="A0A9W4WPZ4"/>
<reference evidence="1" key="1">
    <citation type="submission" date="2022-08" db="EMBL/GenBank/DDBJ databases">
        <authorList>
            <person name="Kallberg Y."/>
            <person name="Tangrot J."/>
            <person name="Rosling A."/>
        </authorList>
    </citation>
    <scope>NUCLEOTIDE SEQUENCE</scope>
    <source>
        <strain evidence="1">Wild A</strain>
    </source>
</reference>
<proteinExistence type="predicted"/>